<keyword evidence="4 5" id="KW-0472">Membrane</keyword>
<dbReference type="Gene3D" id="1.20.120.550">
    <property type="entry name" value="Membrane associated eicosanoid/glutathione metabolism-like domain"/>
    <property type="match status" value="1"/>
</dbReference>
<evidence type="ECO:0000313" key="6">
    <source>
        <dbReference type="EMBL" id="MBI1686380.1"/>
    </source>
</evidence>
<evidence type="ECO:0000256" key="5">
    <source>
        <dbReference type="SAM" id="Phobius"/>
    </source>
</evidence>
<organism evidence="6 7">
    <name type="scientific">Caulobacter hibisci</name>
    <dbReference type="NCBI Taxonomy" id="2035993"/>
    <lineage>
        <taxon>Bacteria</taxon>
        <taxon>Pseudomonadati</taxon>
        <taxon>Pseudomonadota</taxon>
        <taxon>Alphaproteobacteria</taxon>
        <taxon>Caulobacterales</taxon>
        <taxon>Caulobacteraceae</taxon>
        <taxon>Caulobacter</taxon>
    </lineage>
</organism>
<evidence type="ECO:0000256" key="1">
    <source>
        <dbReference type="ARBA" id="ARBA00004370"/>
    </source>
</evidence>
<protein>
    <submittedName>
        <fullName evidence="6">MAPEG family protein</fullName>
    </submittedName>
</protein>
<feature type="transmembrane region" description="Helical" evidence="5">
    <location>
        <begin position="6"/>
        <end position="27"/>
    </location>
</feature>
<dbReference type="PANTHER" id="PTHR35814:SF1">
    <property type="entry name" value="GLUTATHIONE S-TRANSFERASE-RELATED"/>
    <property type="match status" value="1"/>
</dbReference>
<evidence type="ECO:0000256" key="3">
    <source>
        <dbReference type="ARBA" id="ARBA00022989"/>
    </source>
</evidence>
<dbReference type="SUPFAM" id="SSF161084">
    <property type="entry name" value="MAPEG domain-like"/>
    <property type="match status" value="1"/>
</dbReference>
<evidence type="ECO:0000256" key="4">
    <source>
        <dbReference type="ARBA" id="ARBA00023136"/>
    </source>
</evidence>
<dbReference type="EMBL" id="JADWOX010000021">
    <property type="protein sequence ID" value="MBI1686380.1"/>
    <property type="molecule type" value="Genomic_DNA"/>
</dbReference>
<name>A0ABS0T3B1_9CAUL</name>
<keyword evidence="3 5" id="KW-1133">Transmembrane helix</keyword>
<dbReference type="Proteomes" id="UP000639859">
    <property type="component" value="Unassembled WGS sequence"/>
</dbReference>
<dbReference type="InterPro" id="IPR001129">
    <property type="entry name" value="Membr-assoc_MAPEG"/>
</dbReference>
<keyword evidence="7" id="KW-1185">Reference proteome</keyword>
<evidence type="ECO:0000256" key="2">
    <source>
        <dbReference type="ARBA" id="ARBA00022692"/>
    </source>
</evidence>
<accession>A0ABS0T3B1</accession>
<feature type="transmembrane region" description="Helical" evidence="5">
    <location>
        <begin position="76"/>
        <end position="94"/>
    </location>
</feature>
<dbReference type="RefSeq" id="WP_198578269.1">
    <property type="nucleotide sequence ID" value="NZ_JADWOX010000021.1"/>
</dbReference>
<dbReference type="Pfam" id="PF01124">
    <property type="entry name" value="MAPEG"/>
    <property type="match status" value="1"/>
</dbReference>
<dbReference type="InterPro" id="IPR023352">
    <property type="entry name" value="MAPEG-like_dom_sf"/>
</dbReference>
<reference evidence="6 7" key="1">
    <citation type="submission" date="2020-11" db="EMBL/GenBank/DDBJ databases">
        <title>genome sequence of strain KACC 18849.</title>
        <authorList>
            <person name="Gao J."/>
            <person name="Zhang X."/>
        </authorList>
    </citation>
    <scope>NUCLEOTIDE SEQUENCE [LARGE SCALE GENOMIC DNA]</scope>
    <source>
        <strain evidence="6 7">KACC 18849</strain>
    </source>
</reference>
<proteinExistence type="predicted"/>
<dbReference type="PANTHER" id="PTHR35814">
    <property type="match status" value="1"/>
</dbReference>
<sequence>MVWLPITSVLCIASVAGLVGLSLPVALRRTRTRISLGEGGDAVLAGRMRAHGNFIEYMPLGLIAMGLAELQGAPTILVLASAIALGVGRLIHAIGMLTGAKVPPRAIGMVLTWLGLLGAGAGVLWAILGHG</sequence>
<gene>
    <name evidence="6" type="ORF">I4Q42_22145</name>
</gene>
<evidence type="ECO:0000313" key="7">
    <source>
        <dbReference type="Proteomes" id="UP000639859"/>
    </source>
</evidence>
<keyword evidence="2 5" id="KW-0812">Transmembrane</keyword>
<comment type="caution">
    <text evidence="6">The sequence shown here is derived from an EMBL/GenBank/DDBJ whole genome shotgun (WGS) entry which is preliminary data.</text>
</comment>
<comment type="subcellular location">
    <subcellularLocation>
        <location evidence="1">Membrane</location>
    </subcellularLocation>
</comment>
<feature type="transmembrane region" description="Helical" evidence="5">
    <location>
        <begin position="106"/>
        <end position="128"/>
    </location>
</feature>